<dbReference type="Proteomes" id="UP000011115">
    <property type="component" value="Unassembled WGS sequence"/>
</dbReference>
<reference evidence="2" key="2">
    <citation type="submission" date="2015-06" db="UniProtKB">
        <authorList>
            <consortium name="EnsemblPlants"/>
        </authorList>
    </citation>
    <scope>IDENTIFICATION</scope>
    <source>
        <strain evidence="2">DM1-3 516 R44</strain>
    </source>
</reference>
<protein>
    <submittedName>
        <fullName evidence="2">Uncharacterized protein</fullName>
    </submittedName>
</protein>
<accession>M1DDQ8</accession>
<evidence type="ECO:0000313" key="3">
    <source>
        <dbReference type="Proteomes" id="UP000011115"/>
    </source>
</evidence>
<evidence type="ECO:0000256" key="1">
    <source>
        <dbReference type="SAM" id="MobiDB-lite"/>
    </source>
</evidence>
<dbReference type="HOGENOM" id="CLU_100788_0_0_1"/>
<feature type="region of interest" description="Disordered" evidence="1">
    <location>
        <begin position="95"/>
        <end position="122"/>
    </location>
</feature>
<feature type="compositionally biased region" description="Polar residues" evidence="1">
    <location>
        <begin position="95"/>
        <end position="113"/>
    </location>
</feature>
<evidence type="ECO:0000313" key="2">
    <source>
        <dbReference type="EnsemblPlants" id="PGSC0003DMT400087382"/>
    </source>
</evidence>
<dbReference type="Gramene" id="PGSC0003DMT400087382">
    <property type="protein sequence ID" value="PGSC0003DMT400087382"/>
    <property type="gene ID" value="PGSC0003DMG400036953"/>
</dbReference>
<dbReference type="InParanoid" id="M1DDQ8"/>
<organism evidence="2 3">
    <name type="scientific">Solanum tuberosum</name>
    <name type="common">Potato</name>
    <dbReference type="NCBI Taxonomy" id="4113"/>
    <lineage>
        <taxon>Eukaryota</taxon>
        <taxon>Viridiplantae</taxon>
        <taxon>Streptophyta</taxon>
        <taxon>Embryophyta</taxon>
        <taxon>Tracheophyta</taxon>
        <taxon>Spermatophyta</taxon>
        <taxon>Magnoliopsida</taxon>
        <taxon>eudicotyledons</taxon>
        <taxon>Gunneridae</taxon>
        <taxon>Pentapetalae</taxon>
        <taxon>asterids</taxon>
        <taxon>lamiids</taxon>
        <taxon>Solanales</taxon>
        <taxon>Solanaceae</taxon>
        <taxon>Solanoideae</taxon>
        <taxon>Solaneae</taxon>
        <taxon>Solanum</taxon>
    </lineage>
</organism>
<dbReference type="AlphaFoldDB" id="M1DDQ8"/>
<reference evidence="3" key="1">
    <citation type="journal article" date="2011" name="Nature">
        <title>Genome sequence and analysis of the tuber crop potato.</title>
        <authorList>
            <consortium name="The Potato Genome Sequencing Consortium"/>
        </authorList>
    </citation>
    <scope>NUCLEOTIDE SEQUENCE [LARGE SCALE GENOMIC DNA]</scope>
    <source>
        <strain evidence="3">cv. DM1-3 516 R44</strain>
    </source>
</reference>
<keyword evidence="3" id="KW-1185">Reference proteome</keyword>
<proteinExistence type="predicted"/>
<sequence length="241" mass="26380">MTFMKNNSRSTASKATSSKFSTEVEVILDVTFGSFGVVTRNKVVTLGQQTLQVSSASTLVFGSSTPKRASSSTNALEGGNIIAEKIRETLALLEQSGSKNSTTRENYDSTNESPPRASRNVSPLKINLRDNPWYSPTSPMIMQTMVAAASSSEEQLANLTKLVEGFTKHVQHQESRIDKLMDQMEGLLDGEASHAPGKCVKVQELGDPAKKALIVNEMPVSSEGMIPLDRLKEFILRHYQR</sequence>
<dbReference type="EnsemblPlants" id="PGSC0003DMT400087382">
    <property type="protein sequence ID" value="PGSC0003DMT400087382"/>
    <property type="gene ID" value="PGSC0003DMG400036953"/>
</dbReference>
<dbReference type="PaxDb" id="4113-PGSC0003DMT400087382"/>
<name>M1DDQ8_SOLTU</name>